<proteinExistence type="predicted"/>
<name>A0AAE0H708_9PEZI</name>
<dbReference type="EMBL" id="JAUEPN010000011">
    <property type="protein sequence ID" value="KAK3290865.1"/>
    <property type="molecule type" value="Genomic_DNA"/>
</dbReference>
<dbReference type="RefSeq" id="XP_062654379.1">
    <property type="nucleotide sequence ID" value="XM_062804812.1"/>
</dbReference>
<protein>
    <submittedName>
        <fullName evidence="1">Uncharacterized protein</fullName>
    </submittedName>
</protein>
<sequence length="155" mass="16960">MCVSASQERFRERLPGYLLEPRALKHVVRYVFSGSVTNLSTSAFLFLFLQDPPLGVFTACCWAVAPVYWTNTMSGISSGVGASASRKPDSSTTLQYFLEQSAFDDATIYDRVSNSTQGLPAHPTSREPVYEAKAANTIATFEAAFAAGQNCKRRN</sequence>
<keyword evidence="2" id="KW-1185">Reference proteome</keyword>
<gene>
    <name evidence="1" type="ORF">B0H64DRAFT_410840</name>
</gene>
<reference evidence="1" key="2">
    <citation type="submission" date="2023-06" db="EMBL/GenBank/DDBJ databases">
        <authorList>
            <consortium name="Lawrence Berkeley National Laboratory"/>
            <person name="Haridas S."/>
            <person name="Hensen N."/>
            <person name="Bonometti L."/>
            <person name="Westerberg I."/>
            <person name="Brannstrom I.O."/>
            <person name="Guillou S."/>
            <person name="Cros-Aarteil S."/>
            <person name="Calhoun S."/>
            <person name="Kuo A."/>
            <person name="Mondo S."/>
            <person name="Pangilinan J."/>
            <person name="Riley R."/>
            <person name="Labutti K."/>
            <person name="Andreopoulos B."/>
            <person name="Lipzen A."/>
            <person name="Chen C."/>
            <person name="Yanf M."/>
            <person name="Daum C."/>
            <person name="Ng V."/>
            <person name="Clum A."/>
            <person name="Steindorff A."/>
            <person name="Ohm R."/>
            <person name="Martin F."/>
            <person name="Silar P."/>
            <person name="Natvig D."/>
            <person name="Lalanne C."/>
            <person name="Gautier V."/>
            <person name="Ament-Velasquez S.L."/>
            <person name="Kruys A."/>
            <person name="Hutchinson M.I."/>
            <person name="Powell A.J."/>
            <person name="Barry K."/>
            <person name="Miller A.N."/>
            <person name="Grigoriev I.V."/>
            <person name="Debuchy R."/>
            <person name="Gladieux P."/>
            <person name="Thoren M.H."/>
            <person name="Johannesson H."/>
        </authorList>
    </citation>
    <scope>NUCLEOTIDE SEQUENCE</scope>
    <source>
        <strain evidence="1">CBS 168.71</strain>
    </source>
</reference>
<reference evidence="1" key="1">
    <citation type="journal article" date="2023" name="Mol. Phylogenet. Evol.">
        <title>Genome-scale phylogeny and comparative genomics of the fungal order Sordariales.</title>
        <authorList>
            <person name="Hensen N."/>
            <person name="Bonometti L."/>
            <person name="Westerberg I."/>
            <person name="Brannstrom I.O."/>
            <person name="Guillou S."/>
            <person name="Cros-Aarteil S."/>
            <person name="Calhoun S."/>
            <person name="Haridas S."/>
            <person name="Kuo A."/>
            <person name="Mondo S."/>
            <person name="Pangilinan J."/>
            <person name="Riley R."/>
            <person name="LaButti K."/>
            <person name="Andreopoulos B."/>
            <person name="Lipzen A."/>
            <person name="Chen C."/>
            <person name="Yan M."/>
            <person name="Daum C."/>
            <person name="Ng V."/>
            <person name="Clum A."/>
            <person name="Steindorff A."/>
            <person name="Ohm R.A."/>
            <person name="Martin F."/>
            <person name="Silar P."/>
            <person name="Natvig D.O."/>
            <person name="Lalanne C."/>
            <person name="Gautier V."/>
            <person name="Ament-Velasquez S.L."/>
            <person name="Kruys A."/>
            <person name="Hutchinson M.I."/>
            <person name="Powell A.J."/>
            <person name="Barry K."/>
            <person name="Miller A.N."/>
            <person name="Grigoriev I.V."/>
            <person name="Debuchy R."/>
            <person name="Gladieux P."/>
            <person name="Hiltunen Thoren M."/>
            <person name="Johannesson H."/>
        </authorList>
    </citation>
    <scope>NUCLEOTIDE SEQUENCE</scope>
    <source>
        <strain evidence="1">CBS 168.71</strain>
    </source>
</reference>
<comment type="caution">
    <text evidence="1">The sequence shown here is derived from an EMBL/GenBank/DDBJ whole genome shotgun (WGS) entry which is preliminary data.</text>
</comment>
<dbReference type="AlphaFoldDB" id="A0AAE0H708"/>
<organism evidence="1 2">
    <name type="scientific">Chaetomium fimeti</name>
    <dbReference type="NCBI Taxonomy" id="1854472"/>
    <lineage>
        <taxon>Eukaryota</taxon>
        <taxon>Fungi</taxon>
        <taxon>Dikarya</taxon>
        <taxon>Ascomycota</taxon>
        <taxon>Pezizomycotina</taxon>
        <taxon>Sordariomycetes</taxon>
        <taxon>Sordariomycetidae</taxon>
        <taxon>Sordariales</taxon>
        <taxon>Chaetomiaceae</taxon>
        <taxon>Chaetomium</taxon>
    </lineage>
</organism>
<evidence type="ECO:0000313" key="2">
    <source>
        <dbReference type="Proteomes" id="UP001278766"/>
    </source>
</evidence>
<dbReference type="Proteomes" id="UP001278766">
    <property type="component" value="Unassembled WGS sequence"/>
</dbReference>
<dbReference type="GeneID" id="87841760"/>
<accession>A0AAE0H708</accession>
<evidence type="ECO:0000313" key="1">
    <source>
        <dbReference type="EMBL" id="KAK3290865.1"/>
    </source>
</evidence>